<name>A0ABY4P9K9_9LACO</name>
<dbReference type="NCBIfam" id="TIGR00481">
    <property type="entry name" value="YbhB/YbcL family Raf kinase inhibitor-like protein"/>
    <property type="match status" value="1"/>
</dbReference>
<organism evidence="1 2">
    <name type="scientific">Bombilactobacillus folatiphilus</name>
    <dbReference type="NCBI Taxonomy" id="2923362"/>
    <lineage>
        <taxon>Bacteria</taxon>
        <taxon>Bacillati</taxon>
        <taxon>Bacillota</taxon>
        <taxon>Bacilli</taxon>
        <taxon>Lactobacillales</taxon>
        <taxon>Lactobacillaceae</taxon>
        <taxon>Bombilactobacillus</taxon>
    </lineage>
</organism>
<accession>A0ABY4P9K9</accession>
<keyword evidence="1" id="KW-0649">Protein kinase inhibitor</keyword>
<dbReference type="Pfam" id="PF01161">
    <property type="entry name" value="PBP"/>
    <property type="match status" value="1"/>
</dbReference>
<dbReference type="InterPro" id="IPR008914">
    <property type="entry name" value="PEBP"/>
</dbReference>
<dbReference type="Gene3D" id="3.90.280.10">
    <property type="entry name" value="PEBP-like"/>
    <property type="match status" value="1"/>
</dbReference>
<reference evidence="1" key="1">
    <citation type="journal article" date="2022" name="Int. J. Syst. Evol. Microbiol.">
        <title>Apilactobacillus apisilvae sp. nov., Nicolia spurrieriana gen. nov. sp. nov., Bombilactobacillus folatiphilus sp. nov. and Bombilactobacillus thymidiniphilus sp. nov., four new lactic acid bacterial isolates from stingless bees Tetragonula carbonaria and Austroplebeia australis.</title>
        <authorList>
            <person name="Oliphant S.A."/>
            <person name="Watson-Haigh N.S."/>
            <person name="Sumby K.M."/>
            <person name="Gardner J."/>
            <person name="Groom S."/>
            <person name="Jiranek V."/>
        </authorList>
    </citation>
    <scope>NUCLEOTIDE SEQUENCE</scope>
    <source>
        <strain evidence="1">SG4_D2</strain>
    </source>
</reference>
<dbReference type="RefSeq" id="WP_249514569.1">
    <property type="nucleotide sequence ID" value="NZ_CP093366.1"/>
</dbReference>
<dbReference type="PANTHER" id="PTHR30289">
    <property type="entry name" value="UNCHARACTERIZED PROTEIN YBCL-RELATED"/>
    <property type="match status" value="1"/>
</dbReference>
<keyword evidence="2" id="KW-1185">Reference proteome</keyword>
<dbReference type="SUPFAM" id="SSF49777">
    <property type="entry name" value="PEBP-like"/>
    <property type="match status" value="1"/>
</dbReference>
<dbReference type="EMBL" id="CP093366">
    <property type="protein sequence ID" value="UQS82300.1"/>
    <property type="molecule type" value="Genomic_DNA"/>
</dbReference>
<evidence type="ECO:0000313" key="1">
    <source>
        <dbReference type="EMBL" id="UQS82300.1"/>
    </source>
</evidence>
<proteinExistence type="predicted"/>
<evidence type="ECO:0000313" key="2">
    <source>
        <dbReference type="Proteomes" id="UP000831495"/>
    </source>
</evidence>
<dbReference type="CDD" id="cd00865">
    <property type="entry name" value="PEBP_bact_arch"/>
    <property type="match status" value="1"/>
</dbReference>
<dbReference type="GO" id="GO:0004860">
    <property type="term" value="F:protein kinase inhibitor activity"/>
    <property type="evidence" value="ECO:0007669"/>
    <property type="project" value="UniProtKB-KW"/>
</dbReference>
<gene>
    <name evidence="1" type="ORF">MOO45_00990</name>
</gene>
<protein>
    <submittedName>
        <fullName evidence="1">YbhB/YbcL family Raf kinase inhibitor-like protein</fullName>
    </submittedName>
</protein>
<dbReference type="Proteomes" id="UP000831495">
    <property type="component" value="Chromosome"/>
</dbReference>
<dbReference type="InterPro" id="IPR005247">
    <property type="entry name" value="YbhB_YbcL/LppC-like"/>
</dbReference>
<sequence length="170" mass="19070">MKINVPLIGELLPKKYGKFATGNDLYQNKYPATSFPIEIADVPALTKSLALTFLDPDSIPVCGFEWIHWTVANIAPDIHQIPENASQKPPFTMLQGKNSFAGSMLNQSDPLLNQTYHGPTPPSGTHQYELRVYALDQMLDLQPGFWLNELIHEMAGRILTHQKIVLPYRG</sequence>
<dbReference type="PANTHER" id="PTHR30289:SF1">
    <property type="entry name" value="PEBP (PHOSPHATIDYLETHANOLAMINE-BINDING PROTEIN) FAMILY PROTEIN"/>
    <property type="match status" value="1"/>
</dbReference>
<dbReference type="InterPro" id="IPR036610">
    <property type="entry name" value="PEBP-like_sf"/>
</dbReference>